<evidence type="ECO:0000256" key="3">
    <source>
        <dbReference type="ARBA" id="ARBA00038859"/>
    </source>
</evidence>
<dbReference type="PANTHER" id="PTHR31690:SF4">
    <property type="entry name" value="FUCOSE MUTAROTASE"/>
    <property type="match status" value="1"/>
</dbReference>
<dbReference type="AlphaFoldDB" id="A0A382DHI7"/>
<accession>A0A382DHI7</accession>
<dbReference type="PANTHER" id="PTHR31690">
    <property type="entry name" value="FUCOSE MUTAROTASE"/>
    <property type="match status" value="1"/>
</dbReference>
<dbReference type="GO" id="GO:0042806">
    <property type="term" value="F:fucose binding"/>
    <property type="evidence" value="ECO:0007669"/>
    <property type="project" value="TreeGrafter"/>
</dbReference>
<reference evidence="4" key="1">
    <citation type="submission" date="2018-05" db="EMBL/GenBank/DDBJ databases">
        <authorList>
            <person name="Lanie J.A."/>
            <person name="Ng W.-L."/>
            <person name="Kazmierczak K.M."/>
            <person name="Andrzejewski T.M."/>
            <person name="Davidsen T.M."/>
            <person name="Wayne K.J."/>
            <person name="Tettelin H."/>
            <person name="Glass J.I."/>
            <person name="Rusch D."/>
            <person name="Podicherti R."/>
            <person name="Tsui H.-C.T."/>
            <person name="Winkler M.E."/>
        </authorList>
    </citation>
    <scope>NUCLEOTIDE SEQUENCE</scope>
</reference>
<organism evidence="4">
    <name type="scientific">marine metagenome</name>
    <dbReference type="NCBI Taxonomy" id="408172"/>
    <lineage>
        <taxon>unclassified sequences</taxon>
        <taxon>metagenomes</taxon>
        <taxon>ecological metagenomes</taxon>
    </lineage>
</organism>
<dbReference type="GO" id="GO:0006004">
    <property type="term" value="P:fucose metabolic process"/>
    <property type="evidence" value="ECO:0007669"/>
    <property type="project" value="TreeGrafter"/>
</dbReference>
<dbReference type="InterPro" id="IPR050443">
    <property type="entry name" value="RbsD/FucU_mutarotase"/>
</dbReference>
<dbReference type="Pfam" id="PF05025">
    <property type="entry name" value="RbsD_FucU"/>
    <property type="match status" value="1"/>
</dbReference>
<comment type="catalytic activity">
    <reaction evidence="2">
        <text>alpha-L-fucose = beta-L-fucose</text>
        <dbReference type="Rhea" id="RHEA:25580"/>
        <dbReference type="ChEBI" id="CHEBI:42548"/>
        <dbReference type="ChEBI" id="CHEBI:42589"/>
        <dbReference type="EC" id="5.1.3.29"/>
    </reaction>
</comment>
<dbReference type="Gene3D" id="3.40.1650.10">
    <property type="entry name" value="RbsD-like domain"/>
    <property type="match status" value="1"/>
</dbReference>
<dbReference type="SUPFAM" id="SSF102546">
    <property type="entry name" value="RbsD-like"/>
    <property type="match status" value="1"/>
</dbReference>
<sequence>MLINIDPILSPELLSIIRSMGHGDKLVLCDANYPAVSTSNKIIRMDGVNIPKAAEAILSVFPLDSFIPEPVRRMEIDGRPDEINDVHKDLIEVVKKVSGLNWHVGSIERQQFYKESLDAFATVITGESRPYGCFIFTKGVIKPDGSVWILGED</sequence>
<dbReference type="GO" id="GO:0036373">
    <property type="term" value="F:L-fucose mutarotase activity"/>
    <property type="evidence" value="ECO:0007669"/>
    <property type="project" value="UniProtKB-EC"/>
</dbReference>
<keyword evidence="1" id="KW-0413">Isomerase</keyword>
<proteinExistence type="predicted"/>
<dbReference type="EMBL" id="UINC01039102">
    <property type="protein sequence ID" value="SVB37087.1"/>
    <property type="molecule type" value="Genomic_DNA"/>
</dbReference>
<gene>
    <name evidence="4" type="ORF">METZ01_LOCUS189941</name>
</gene>
<dbReference type="InterPro" id="IPR023750">
    <property type="entry name" value="RbsD-like_sf"/>
</dbReference>
<evidence type="ECO:0000313" key="4">
    <source>
        <dbReference type="EMBL" id="SVB37087.1"/>
    </source>
</evidence>
<name>A0A382DHI7_9ZZZZ</name>
<protein>
    <recommendedName>
        <fullName evidence="3">L-fucose mutarotase</fullName>
        <ecNumber evidence="3">5.1.3.29</ecNumber>
    </recommendedName>
</protein>
<dbReference type="EC" id="5.1.3.29" evidence="3"/>
<dbReference type="InterPro" id="IPR007721">
    <property type="entry name" value="RbsD_FucU"/>
</dbReference>
<evidence type="ECO:0000256" key="1">
    <source>
        <dbReference type="ARBA" id="ARBA00023235"/>
    </source>
</evidence>
<evidence type="ECO:0000256" key="2">
    <source>
        <dbReference type="ARBA" id="ARBA00036324"/>
    </source>
</evidence>